<keyword evidence="2" id="KW-0732">Signal</keyword>
<evidence type="ECO:0000256" key="3">
    <source>
        <dbReference type="ARBA" id="ARBA00022801"/>
    </source>
</evidence>
<dbReference type="OrthoDB" id="9809261at2"/>
<accession>A0A2T0TXE1</accession>
<name>A0A2T0TXE1_9SPHI</name>
<dbReference type="RefSeq" id="WP_106294377.1">
    <property type="nucleotide sequence ID" value="NZ_PVTH01000009.1"/>
</dbReference>
<keyword evidence="1" id="KW-0719">Serine esterase</keyword>
<sequence>MLKSFISLVGITTLVLGTLTGSGDKDRAARPAKCPVPAMPSFSSLTANAKLPDPFLFMNGSRMKKRKDWDCRRAEIAGLAQEFVYGYKPETAYAATTGSFAEDKITVNVNDNGKTIAFTCSITYPKTGSQPYPAMIGMGASNLNNSELLKMGVAIINFPNNKIAEQLNGGSRGKGLFYEMYGSDHSASAIMAWAWGVSRLIDALEKTPAAGIDPARLGVTGCSRNGKGALAAGAFEQRIKLTVPQEPGAGGAASWRVSDAQKAAGKNVQTLSQIVGENVWFRSEFGLFGKVSDKLPLDQHMIAALCAPRALLFLENTSMEWLSPASSWITANAAHKVWEALGIPDRMGFSQIGGHNHCALPDSQMPELRAYVMKFMIGNSSDDTVVMKTDSDVSLDDGRWLDWSVPKLK</sequence>
<feature type="domain" description="4-O-methyl-glucuronoyl methylesterase-like" evidence="4">
    <location>
        <begin position="107"/>
        <end position="342"/>
    </location>
</feature>
<evidence type="ECO:0000256" key="2">
    <source>
        <dbReference type="ARBA" id="ARBA00022729"/>
    </source>
</evidence>
<dbReference type="GO" id="GO:0052689">
    <property type="term" value="F:carboxylic ester hydrolase activity"/>
    <property type="evidence" value="ECO:0007669"/>
    <property type="project" value="UniProtKB-KW"/>
</dbReference>
<protein>
    <recommendedName>
        <fullName evidence="4">4-O-methyl-glucuronoyl methylesterase-like domain-containing protein</fullName>
    </recommendedName>
</protein>
<evidence type="ECO:0000313" key="5">
    <source>
        <dbReference type="EMBL" id="PRY50345.1"/>
    </source>
</evidence>
<keyword evidence="3" id="KW-0378">Hydrolase</keyword>
<gene>
    <name evidence="5" type="ORF">B0I27_10967</name>
</gene>
<proteinExistence type="predicted"/>
<organism evidence="5 6">
    <name type="scientific">Arcticibacter pallidicorallinus</name>
    <dbReference type="NCBI Taxonomy" id="1259464"/>
    <lineage>
        <taxon>Bacteria</taxon>
        <taxon>Pseudomonadati</taxon>
        <taxon>Bacteroidota</taxon>
        <taxon>Sphingobacteriia</taxon>
        <taxon>Sphingobacteriales</taxon>
        <taxon>Sphingobacteriaceae</taxon>
        <taxon>Arcticibacter</taxon>
    </lineage>
</organism>
<dbReference type="InterPro" id="IPR054579">
    <property type="entry name" value="GCE-like_dom"/>
</dbReference>
<keyword evidence="6" id="KW-1185">Reference proteome</keyword>
<comment type="caution">
    <text evidence="5">The sequence shown here is derived from an EMBL/GenBank/DDBJ whole genome shotgun (WGS) entry which is preliminary data.</text>
</comment>
<dbReference type="Gene3D" id="3.40.50.1820">
    <property type="entry name" value="alpha/beta hydrolase"/>
    <property type="match status" value="1"/>
</dbReference>
<dbReference type="AlphaFoldDB" id="A0A2T0TXE1"/>
<dbReference type="Proteomes" id="UP000238034">
    <property type="component" value="Unassembled WGS sequence"/>
</dbReference>
<dbReference type="SUPFAM" id="SSF53474">
    <property type="entry name" value="alpha/beta-Hydrolases"/>
    <property type="match status" value="1"/>
</dbReference>
<evidence type="ECO:0000256" key="1">
    <source>
        <dbReference type="ARBA" id="ARBA00022487"/>
    </source>
</evidence>
<dbReference type="InterPro" id="IPR029058">
    <property type="entry name" value="AB_hydrolase_fold"/>
</dbReference>
<evidence type="ECO:0000259" key="4">
    <source>
        <dbReference type="Pfam" id="PF22244"/>
    </source>
</evidence>
<dbReference type="Pfam" id="PF22244">
    <property type="entry name" value="GCE_fung"/>
    <property type="match status" value="1"/>
</dbReference>
<reference evidence="5 6" key="1">
    <citation type="submission" date="2018-03" db="EMBL/GenBank/DDBJ databases">
        <title>Genomic Encyclopedia of Type Strains, Phase III (KMG-III): the genomes of soil and plant-associated and newly described type strains.</title>
        <authorList>
            <person name="Whitman W."/>
        </authorList>
    </citation>
    <scope>NUCLEOTIDE SEQUENCE [LARGE SCALE GENOMIC DNA]</scope>
    <source>
        <strain evidence="5 6">CGMCC 1.9313</strain>
    </source>
</reference>
<evidence type="ECO:0000313" key="6">
    <source>
        <dbReference type="Proteomes" id="UP000238034"/>
    </source>
</evidence>
<dbReference type="EMBL" id="PVTH01000009">
    <property type="protein sequence ID" value="PRY50345.1"/>
    <property type="molecule type" value="Genomic_DNA"/>
</dbReference>